<comment type="caution">
    <text evidence="1">The sequence shown here is derived from an EMBL/GenBank/DDBJ whole genome shotgun (WGS) entry which is preliminary data.</text>
</comment>
<dbReference type="Proteomes" id="UP000605992">
    <property type="component" value="Unassembled WGS sequence"/>
</dbReference>
<sequence>MRSAIKTPWLLRASGAPSLAVRAAPERARTSSVECEAHLFAHHAERLLADLTAQRVLGRRR</sequence>
<gene>
    <name evidence="1" type="ORF">Pth03_75790</name>
</gene>
<dbReference type="AlphaFoldDB" id="A0A8J4DF98"/>
<keyword evidence="2" id="KW-1185">Reference proteome</keyword>
<proteinExistence type="predicted"/>
<protein>
    <submittedName>
        <fullName evidence="1">Uncharacterized protein</fullName>
    </submittedName>
</protein>
<accession>A0A8J4DF98</accession>
<evidence type="ECO:0000313" key="2">
    <source>
        <dbReference type="Proteomes" id="UP000605992"/>
    </source>
</evidence>
<dbReference type="EMBL" id="BOOR01000079">
    <property type="protein sequence ID" value="GII59190.1"/>
    <property type="molecule type" value="Genomic_DNA"/>
</dbReference>
<reference evidence="1" key="1">
    <citation type="submission" date="2021-01" db="EMBL/GenBank/DDBJ databases">
        <title>Whole genome shotgun sequence of Planotetraspora thailandica NBRC 104271.</title>
        <authorList>
            <person name="Komaki H."/>
            <person name="Tamura T."/>
        </authorList>
    </citation>
    <scope>NUCLEOTIDE SEQUENCE</scope>
    <source>
        <strain evidence="1">NBRC 104271</strain>
    </source>
</reference>
<name>A0A8J4DF98_9ACTN</name>
<organism evidence="1 2">
    <name type="scientific">Planotetraspora thailandica</name>
    <dbReference type="NCBI Taxonomy" id="487172"/>
    <lineage>
        <taxon>Bacteria</taxon>
        <taxon>Bacillati</taxon>
        <taxon>Actinomycetota</taxon>
        <taxon>Actinomycetes</taxon>
        <taxon>Streptosporangiales</taxon>
        <taxon>Streptosporangiaceae</taxon>
        <taxon>Planotetraspora</taxon>
    </lineage>
</organism>
<evidence type="ECO:0000313" key="1">
    <source>
        <dbReference type="EMBL" id="GII59190.1"/>
    </source>
</evidence>